<name>A0AAN7T6S0_9EURO</name>
<keyword evidence="2" id="KW-0732">Signal</keyword>
<dbReference type="PANTHER" id="PTHR30344">
    <property type="entry name" value="6-PHOSPHOGLUCONOLACTONASE-RELATED"/>
    <property type="match status" value="1"/>
</dbReference>
<evidence type="ECO:0000313" key="4">
    <source>
        <dbReference type="Proteomes" id="UP001309876"/>
    </source>
</evidence>
<dbReference type="Proteomes" id="UP001309876">
    <property type="component" value="Unassembled WGS sequence"/>
</dbReference>
<protein>
    <recommendedName>
        <fullName evidence="5">6-phosphogluconolactonase</fullName>
    </recommendedName>
</protein>
<gene>
    <name evidence="3" type="ORF">LTR05_001556</name>
</gene>
<dbReference type="Pfam" id="PF10282">
    <property type="entry name" value="Lactonase"/>
    <property type="match status" value="1"/>
</dbReference>
<comment type="similarity">
    <text evidence="1">Belongs to the cycloisomerase 2 family.</text>
</comment>
<dbReference type="InterPro" id="IPR019405">
    <property type="entry name" value="Lactonase_7-beta_prop"/>
</dbReference>
<dbReference type="GO" id="GO:0017057">
    <property type="term" value="F:6-phosphogluconolactonase activity"/>
    <property type="evidence" value="ECO:0007669"/>
    <property type="project" value="TreeGrafter"/>
</dbReference>
<feature type="signal peptide" evidence="2">
    <location>
        <begin position="1"/>
        <end position="18"/>
    </location>
</feature>
<keyword evidence="4" id="KW-1185">Reference proteome</keyword>
<dbReference type="InterPro" id="IPR015943">
    <property type="entry name" value="WD40/YVTN_repeat-like_dom_sf"/>
</dbReference>
<evidence type="ECO:0000256" key="1">
    <source>
        <dbReference type="ARBA" id="ARBA00005564"/>
    </source>
</evidence>
<feature type="chain" id="PRO_5042934238" description="6-phosphogluconolactonase" evidence="2">
    <location>
        <begin position="19"/>
        <end position="388"/>
    </location>
</feature>
<dbReference type="AlphaFoldDB" id="A0AAN7T6S0"/>
<reference evidence="3 4" key="1">
    <citation type="submission" date="2023-08" db="EMBL/GenBank/DDBJ databases">
        <title>Black Yeasts Isolated from many extreme environments.</title>
        <authorList>
            <person name="Coleine C."/>
            <person name="Stajich J.E."/>
            <person name="Selbmann L."/>
        </authorList>
    </citation>
    <scope>NUCLEOTIDE SEQUENCE [LARGE SCALE GENOMIC DNA]</scope>
    <source>
        <strain evidence="3 4">CCFEE 5910</strain>
    </source>
</reference>
<dbReference type="InterPro" id="IPR050282">
    <property type="entry name" value="Cycloisomerase_2"/>
</dbReference>
<comment type="caution">
    <text evidence="3">The sequence shown here is derived from an EMBL/GenBank/DDBJ whole genome shotgun (WGS) entry which is preliminary data.</text>
</comment>
<dbReference type="EMBL" id="JAVRRJ010000001">
    <property type="protein sequence ID" value="KAK5091373.1"/>
    <property type="molecule type" value="Genomic_DNA"/>
</dbReference>
<evidence type="ECO:0000256" key="2">
    <source>
        <dbReference type="SAM" id="SignalP"/>
    </source>
</evidence>
<evidence type="ECO:0008006" key="5">
    <source>
        <dbReference type="Google" id="ProtNLM"/>
    </source>
</evidence>
<dbReference type="Gene3D" id="2.130.10.10">
    <property type="entry name" value="YVTN repeat-like/Quinoprotein amine dehydrogenase"/>
    <property type="match status" value="1"/>
</dbReference>
<sequence length="388" mass="41055">MLFPGLGLLLLVPSLSSATALFISSYAGTVTSLSLEESGGNYTLSEFAVSGDCGPNPSWLTLDANRGQLFCLNEGLNTVNGSLSSYTISSNGSLTHIQNTTTISGPVSGVIYGEPAGQRAIALAHYTGSAVSSWYLDGFGKLSFNQNLVFSLNETGPVADRQDSPHAHEAILDPTGQYVLVPDLGADLVRVFSFNEDLQLEELSSLRTTPGDGPRHAAFYNPYGVACYAVTYELDGSGLSFVRVYNSSTYGYLATPEGNAPSEILVSPDNRFLVVGNRNDSSLPVPNPNPNNSTNIDSDTISTFALNHDGSLSFVQLAPAYGSYPRHFSTNAIGNLVGVGLQHSGEVVVLERNVATGLIGPPVARFHIDGQITCVLFNEQYGLGRLGA</sequence>
<proteinExistence type="inferred from homology"/>
<dbReference type="InterPro" id="IPR011048">
    <property type="entry name" value="Haem_d1_sf"/>
</dbReference>
<accession>A0AAN7T6S0</accession>
<organism evidence="3 4">
    <name type="scientific">Lithohypha guttulata</name>
    <dbReference type="NCBI Taxonomy" id="1690604"/>
    <lineage>
        <taxon>Eukaryota</taxon>
        <taxon>Fungi</taxon>
        <taxon>Dikarya</taxon>
        <taxon>Ascomycota</taxon>
        <taxon>Pezizomycotina</taxon>
        <taxon>Eurotiomycetes</taxon>
        <taxon>Chaetothyriomycetidae</taxon>
        <taxon>Chaetothyriales</taxon>
        <taxon>Trichomeriaceae</taxon>
        <taxon>Lithohypha</taxon>
    </lineage>
</organism>
<evidence type="ECO:0000313" key="3">
    <source>
        <dbReference type="EMBL" id="KAK5091373.1"/>
    </source>
</evidence>
<dbReference type="SUPFAM" id="SSF51004">
    <property type="entry name" value="C-terminal (heme d1) domain of cytochrome cd1-nitrite reductase"/>
    <property type="match status" value="1"/>
</dbReference>
<dbReference type="PANTHER" id="PTHR30344:SF1">
    <property type="entry name" value="6-PHOSPHOGLUCONOLACTONASE"/>
    <property type="match status" value="1"/>
</dbReference>